<dbReference type="Proteomes" id="UP001500979">
    <property type="component" value="Unassembled WGS sequence"/>
</dbReference>
<feature type="transmembrane region" description="Helical" evidence="1">
    <location>
        <begin position="117"/>
        <end position="139"/>
    </location>
</feature>
<reference evidence="2 3" key="1">
    <citation type="journal article" date="2019" name="Int. J. Syst. Evol. Microbiol.">
        <title>The Global Catalogue of Microorganisms (GCM) 10K type strain sequencing project: providing services to taxonomists for standard genome sequencing and annotation.</title>
        <authorList>
            <consortium name="The Broad Institute Genomics Platform"/>
            <consortium name="The Broad Institute Genome Sequencing Center for Infectious Disease"/>
            <person name="Wu L."/>
            <person name="Ma J."/>
        </authorList>
    </citation>
    <scope>NUCLEOTIDE SEQUENCE [LARGE SCALE GENOMIC DNA]</scope>
    <source>
        <strain evidence="2 3">JCM 9383</strain>
    </source>
</reference>
<sequence length="211" mass="22222">MNLQVLPLAVTMMAGPQIMSAIVLVTSTRAVRNSVAFVLGVLVATVVGLAITRGLAAALGSTGLLEGRPREGGSVATVIQVVLVLLLALLAVRAFLTRRTAEPPKWMESLMEASPATSARTGLLVILLMPSDIVVLLTVGMNLEQHDAGLLAASPFIAATALIAALPLLAYLLFRKHAVSVMPQVREWMNTHSWLINIGVCLLFIVLVASG</sequence>
<keyword evidence="1" id="KW-0472">Membrane</keyword>
<feature type="transmembrane region" description="Helical" evidence="1">
    <location>
        <begin position="6"/>
        <end position="25"/>
    </location>
</feature>
<name>A0ABN3VQ15_9PSEU</name>
<evidence type="ECO:0000256" key="1">
    <source>
        <dbReference type="SAM" id="Phobius"/>
    </source>
</evidence>
<evidence type="ECO:0000313" key="2">
    <source>
        <dbReference type="EMBL" id="GAA2820442.1"/>
    </source>
</evidence>
<organism evidence="2 3">
    <name type="scientific">Saccharopolyspora taberi</name>
    <dbReference type="NCBI Taxonomy" id="60895"/>
    <lineage>
        <taxon>Bacteria</taxon>
        <taxon>Bacillati</taxon>
        <taxon>Actinomycetota</taxon>
        <taxon>Actinomycetes</taxon>
        <taxon>Pseudonocardiales</taxon>
        <taxon>Pseudonocardiaceae</taxon>
        <taxon>Saccharopolyspora</taxon>
    </lineage>
</organism>
<comment type="caution">
    <text evidence="2">The sequence shown here is derived from an EMBL/GenBank/DDBJ whole genome shotgun (WGS) entry which is preliminary data.</text>
</comment>
<dbReference type="EMBL" id="BAAAUX010000040">
    <property type="protein sequence ID" value="GAA2820442.1"/>
    <property type="molecule type" value="Genomic_DNA"/>
</dbReference>
<feature type="transmembrane region" description="Helical" evidence="1">
    <location>
        <begin position="76"/>
        <end position="96"/>
    </location>
</feature>
<feature type="transmembrane region" description="Helical" evidence="1">
    <location>
        <begin position="194"/>
        <end position="210"/>
    </location>
</feature>
<protein>
    <recommendedName>
        <fullName evidence="4">GAP family protein</fullName>
    </recommendedName>
</protein>
<feature type="transmembrane region" description="Helical" evidence="1">
    <location>
        <begin position="151"/>
        <end position="174"/>
    </location>
</feature>
<gene>
    <name evidence="2" type="ORF">GCM10010470_64700</name>
</gene>
<keyword evidence="3" id="KW-1185">Reference proteome</keyword>
<keyword evidence="1" id="KW-1133">Transmembrane helix</keyword>
<dbReference type="Pfam" id="PF11139">
    <property type="entry name" value="SfLAP"/>
    <property type="match status" value="1"/>
</dbReference>
<evidence type="ECO:0000313" key="3">
    <source>
        <dbReference type="Proteomes" id="UP001500979"/>
    </source>
</evidence>
<keyword evidence="1" id="KW-0812">Transmembrane</keyword>
<evidence type="ECO:0008006" key="4">
    <source>
        <dbReference type="Google" id="ProtNLM"/>
    </source>
</evidence>
<dbReference type="InterPro" id="IPR021315">
    <property type="entry name" value="Gap/Sap"/>
</dbReference>
<accession>A0ABN3VQ15</accession>
<dbReference type="RefSeq" id="WP_344686179.1">
    <property type="nucleotide sequence ID" value="NZ_BAAAUX010000040.1"/>
</dbReference>
<feature type="transmembrane region" description="Helical" evidence="1">
    <location>
        <begin position="37"/>
        <end position="56"/>
    </location>
</feature>
<proteinExistence type="predicted"/>